<gene>
    <name evidence="12" type="ORF">EDS130_LOCUS39702</name>
</gene>
<name>A0A815PU34_ADIRI</name>
<proteinExistence type="inferred from homology"/>
<dbReference type="PROSITE" id="PS50095">
    <property type="entry name" value="PLAT"/>
    <property type="match status" value="1"/>
</dbReference>
<feature type="transmembrane region" description="Helical" evidence="10">
    <location>
        <begin position="2457"/>
        <end position="2485"/>
    </location>
</feature>
<dbReference type="FunFam" id="2.60.60.20:FF:000022">
    <property type="entry name" value="Uncharacterized protein"/>
    <property type="match status" value="1"/>
</dbReference>
<organism evidence="12 13">
    <name type="scientific">Adineta ricciae</name>
    <name type="common">Rotifer</name>
    <dbReference type="NCBI Taxonomy" id="249248"/>
    <lineage>
        <taxon>Eukaryota</taxon>
        <taxon>Metazoa</taxon>
        <taxon>Spiralia</taxon>
        <taxon>Gnathifera</taxon>
        <taxon>Rotifera</taxon>
        <taxon>Eurotatoria</taxon>
        <taxon>Bdelloidea</taxon>
        <taxon>Adinetida</taxon>
        <taxon>Adinetidae</taxon>
        <taxon>Adineta</taxon>
    </lineage>
</organism>
<dbReference type="SMART" id="SM00308">
    <property type="entry name" value="LH2"/>
    <property type="match status" value="1"/>
</dbReference>
<evidence type="ECO:0000256" key="2">
    <source>
        <dbReference type="ARBA" id="ARBA00007200"/>
    </source>
</evidence>
<feature type="transmembrane region" description="Helical" evidence="10">
    <location>
        <begin position="2547"/>
        <end position="2571"/>
    </location>
</feature>
<dbReference type="Pfam" id="PF20519">
    <property type="entry name" value="Polycystin_dom"/>
    <property type="match status" value="1"/>
</dbReference>
<dbReference type="InterPro" id="IPR046791">
    <property type="entry name" value="Polycystin_dom"/>
</dbReference>
<evidence type="ECO:0000256" key="6">
    <source>
        <dbReference type="ARBA" id="ARBA00022989"/>
    </source>
</evidence>
<evidence type="ECO:0000256" key="10">
    <source>
        <dbReference type="SAM" id="Phobius"/>
    </source>
</evidence>
<dbReference type="CDD" id="cd05819">
    <property type="entry name" value="NHL"/>
    <property type="match status" value="1"/>
</dbReference>
<dbReference type="Gene3D" id="2.120.10.30">
    <property type="entry name" value="TolB, C-terminal domain"/>
    <property type="match status" value="3"/>
</dbReference>
<feature type="transmembrane region" description="Helical" evidence="10">
    <location>
        <begin position="2417"/>
        <end position="2437"/>
    </location>
</feature>
<dbReference type="InterPro" id="IPR001258">
    <property type="entry name" value="NHL_repeat"/>
</dbReference>
<evidence type="ECO:0000256" key="3">
    <source>
        <dbReference type="ARBA" id="ARBA00022692"/>
    </source>
</evidence>
<dbReference type="OrthoDB" id="2121937at2759"/>
<dbReference type="Pfam" id="PF08016">
    <property type="entry name" value="PKD_channel"/>
    <property type="match status" value="1"/>
</dbReference>
<dbReference type="Pfam" id="PF01477">
    <property type="entry name" value="PLAT"/>
    <property type="match status" value="1"/>
</dbReference>
<evidence type="ECO:0000256" key="5">
    <source>
        <dbReference type="ARBA" id="ARBA00022737"/>
    </source>
</evidence>
<dbReference type="PANTHER" id="PTHR10877:SF194">
    <property type="entry name" value="LOCATION OF VULVA DEFECTIVE 1"/>
    <property type="match status" value="1"/>
</dbReference>
<dbReference type="GO" id="GO:0005262">
    <property type="term" value="F:calcium channel activity"/>
    <property type="evidence" value="ECO:0007669"/>
    <property type="project" value="TreeGrafter"/>
</dbReference>
<dbReference type="PANTHER" id="PTHR10877">
    <property type="entry name" value="POLYCYSTIN FAMILY MEMBER"/>
    <property type="match status" value="1"/>
</dbReference>
<keyword evidence="3 10" id="KW-0812">Transmembrane</keyword>
<dbReference type="InterPro" id="IPR036392">
    <property type="entry name" value="PLAT/LH2_dom_sf"/>
</dbReference>
<dbReference type="Pfam" id="PF01436">
    <property type="entry name" value="NHL"/>
    <property type="match status" value="2"/>
</dbReference>
<evidence type="ECO:0000259" key="11">
    <source>
        <dbReference type="PROSITE" id="PS50095"/>
    </source>
</evidence>
<comment type="caution">
    <text evidence="12">The sequence shown here is derived from an EMBL/GenBank/DDBJ whole genome shotgun (WGS) entry which is preliminary data.</text>
</comment>
<keyword evidence="4" id="KW-0732">Signal</keyword>
<evidence type="ECO:0000256" key="9">
    <source>
        <dbReference type="PROSITE-ProRule" id="PRU00504"/>
    </source>
</evidence>
<feature type="repeat" description="NHL" evidence="9">
    <location>
        <begin position="219"/>
        <end position="258"/>
    </location>
</feature>
<feature type="transmembrane region" description="Helical" evidence="10">
    <location>
        <begin position="2212"/>
        <end position="2232"/>
    </location>
</feature>
<comment type="subcellular location">
    <subcellularLocation>
        <location evidence="1">Membrane</location>
        <topology evidence="1">Multi-pass membrane protein</topology>
    </subcellularLocation>
</comment>
<comment type="similarity">
    <text evidence="2">Belongs to the polycystin family.</text>
</comment>
<feature type="repeat" description="NHL" evidence="9">
    <location>
        <begin position="1240"/>
        <end position="1279"/>
    </location>
</feature>
<evidence type="ECO:0000256" key="7">
    <source>
        <dbReference type="ARBA" id="ARBA00023136"/>
    </source>
</evidence>
<feature type="transmembrane region" description="Helical" evidence="10">
    <location>
        <begin position="2876"/>
        <end position="2898"/>
    </location>
</feature>
<dbReference type="SUPFAM" id="SSF49723">
    <property type="entry name" value="Lipase/lipooxygenase domain (PLAT/LH2 domain)"/>
    <property type="match status" value="1"/>
</dbReference>
<dbReference type="InterPro" id="IPR001024">
    <property type="entry name" value="PLAT/LH2_dom"/>
</dbReference>
<accession>A0A815PU34</accession>
<dbReference type="GO" id="GO:0016020">
    <property type="term" value="C:membrane"/>
    <property type="evidence" value="ECO:0007669"/>
    <property type="project" value="UniProtKB-SubCell"/>
</dbReference>
<dbReference type="InterPro" id="IPR051223">
    <property type="entry name" value="Polycystin"/>
</dbReference>
<dbReference type="PROSITE" id="PS51125">
    <property type="entry name" value="NHL"/>
    <property type="match status" value="2"/>
</dbReference>
<feature type="transmembrane region" description="Helical" evidence="10">
    <location>
        <begin position="2845"/>
        <end position="2864"/>
    </location>
</feature>
<dbReference type="EMBL" id="CAJNOJ010000453">
    <property type="protein sequence ID" value="CAF1453968.1"/>
    <property type="molecule type" value="Genomic_DNA"/>
</dbReference>
<feature type="transmembrane region" description="Helical" evidence="10">
    <location>
        <begin position="2621"/>
        <end position="2641"/>
    </location>
</feature>
<feature type="domain" description="PLAT" evidence="11">
    <location>
        <begin position="2255"/>
        <end position="2374"/>
    </location>
</feature>
<dbReference type="GO" id="GO:0050982">
    <property type="term" value="P:detection of mechanical stimulus"/>
    <property type="evidence" value="ECO:0007669"/>
    <property type="project" value="TreeGrafter"/>
</dbReference>
<dbReference type="Proteomes" id="UP000663852">
    <property type="component" value="Unassembled WGS sequence"/>
</dbReference>
<evidence type="ECO:0000256" key="8">
    <source>
        <dbReference type="PROSITE-ProRule" id="PRU00152"/>
    </source>
</evidence>
<keyword evidence="6 10" id="KW-1133">Transmembrane helix</keyword>
<evidence type="ECO:0000313" key="12">
    <source>
        <dbReference type="EMBL" id="CAF1453968.1"/>
    </source>
</evidence>
<reference evidence="12" key="1">
    <citation type="submission" date="2021-02" db="EMBL/GenBank/DDBJ databases">
        <authorList>
            <person name="Nowell W R."/>
        </authorList>
    </citation>
    <scope>NUCLEOTIDE SEQUENCE</scope>
</reference>
<keyword evidence="5" id="KW-0677">Repeat</keyword>
<evidence type="ECO:0000313" key="13">
    <source>
        <dbReference type="Proteomes" id="UP000663852"/>
    </source>
</evidence>
<dbReference type="InterPro" id="IPR011042">
    <property type="entry name" value="6-blade_b-propeller_TolB-like"/>
</dbReference>
<feature type="transmembrane region" description="Helical" evidence="10">
    <location>
        <begin position="2918"/>
        <end position="2935"/>
    </location>
</feature>
<dbReference type="Gene3D" id="2.40.180.10">
    <property type="entry name" value="Catalase core domain"/>
    <property type="match status" value="1"/>
</dbReference>
<sequence>MQFTTGISFNEPKFCVNSSWNPFGITFASNNTIFQFKPEHIFIDKTNTIYVTSGDLDSVFIWSQGDSNQTQVLSNNLDAPRSTFVTENRDIFVDNGRIRRINKYTFNSSLNPFIITVLGQCTGLFIDHNNTIYCSLNSFHQNFTLYVADSGNHRIQRFDQGQTNGITFVGIGGIYSFNLQGPLGIAFDGYGNLFIVERTASRVVATSPNGVWCVIRCSSSTGSGSNQLYYPSSLTFDNLGNLYVVDNGNNRVQKFFINPNSCVELTTTSVFESTDQSTSSPWMSTSLFNSAKESRFSHSTVITFETTKNNLTNFNCSIPRIKLIPNDTLLTTPIKFRRSDDFYLNSMIIFECNQSHPFTSQWKFFNCGLTCENELHFNSSLIINRNELYIPKQIFPYGIYELKLIINSSISSSIFIEIIPTNIIVHLIQYGTSMITISVEDNLILNPGKYSIDPDSNLFNSNDWIYEYSCQIDHNETFLINSSQSLLFIPRNSLIPNKTYEFQVKLTHYNYPNLQGIGYLSIRTESLSIPMILISCLIPTMCFSNFEYEYINPTTQLSLFSICQGNCSSIHHITWKIYQQITDDTQWKLFSYNNEYQLNTSNLTIEKTIFSEYPNVSYWRFEVIYTFERRISSSSLNFVINYPPRNGSCSINPSHGTTKTFFKIICSDWFDENLITDYSIYVNDDSEKIMIGTSFLPIFEVYLPIGFNQTILVHIQDEFNAMTIVKLCSIQVIPDSNEISEFVDWSVRLLTSGNQNLITQMFISISQIINSINTSNSTEFVTIREFLLPYITNLPITTTESIKLQSSALSQLTMITNQLTRTTSTLASTKCYELSIVLQSRADEISYEDVQIAADAILQCAANCFTAINEPLQELMTVLDLDFDRANALPDDYDTDLESIWSNPNFFADGDDFSVATIEKRRNVYYQQQTANRIGFEFLKTVSSVTAALQIHLNLGEKIVFNSSSIIFSLEKLRFNMLPNKRIKLSENSQIRFLNFLTNGTELVTLRSILLPLAPYGSSSYEISTNLSTLLSCSLLDSNSHIITVNTSIEFHIERDLKRQIPSMVMQNKQFEYFIPFRNASNGSLYKFDQIPRLTDFDGSTVFCSSNSLSSENFYTYFLDNQQISSYQSIVIGLRELNFTEMEHFCSNNSSLTINSLSPSTFSSNYEIRVYTSGCYYLDSENNWQSDGLIVGSLTNLNFTQCPLGIAFDGYGNLFIIERTASRVVATSPNGVWCVIRCSTSTGSGSNQLYYPSSLTFDNLGNLYVVDNGNNRVQKFFINANSCVELTTTSVFESTDQSTSSPRMSTSLFDSTKESRFSHSTAITFEPIKDNLTNFNCSIPRIKLTPNDTLLTTPIKFRRSDDFYLNSMIIFECNQSHPFTSQWRFFNCGLTCENEFHFNSSLIITRNELYIPKQVFPYGIYQLKLIINSSISSSIFIEIIPTNIIVHLIQYGTSMITISVEDDLILNPGKYSIDPDSVLFNSNDWIYEYSCQIDHNETLLINSSQSSLFIPRNSLISNKTYEFQVKLTHYNYPNLQAIGYLSIRTESHSIPMILISCLIPTMCFSNFEYQYINPTSQLSLFSICQGNCSSIHHITWKIYQQITNDTQWKFFSYNNEYQLNTSNLTIEKTIFSEYPNVSYWRFEFDENLITDYSIYVNDDSEKIMIGTSFLPIFEAYLPIGFNQTILVHIQDEFNAVTIVKLCSIQVIPDSNEINEFVDWSVRLLTSGNQNLITQMFISISQMINSINTSNSTEFITIREFLLPYITNLPITTTESIKLQSSALSQLIMITNQLTRTTSTLASTKCYELSIVLQSRADEISYEDVQIAADAILQCAANCFTAINEPLQELMTVLDLDFDRANTLPNDYDTDLESIWSNPNFFADGDDFSVATIEKRRNVYYQQQTSILLPLAPYGSSSYEISTNLSTLLSCSLLDSNSLIITVNTSIEFHIERDLKRQIPSMIMQNVTSINSSLSLHFLNLTRRNNLSISFHFEMHPMDLTRSYLFLYKFDQILRLTDFDGSTIFCSSNLSSENFYTYFIDNQQISSYQSIVIGLRELNFTEMEHFCSNKSSLTINSLSPSTFSSNYEIRVYTSGCYYLDSENNWQSDGLIVGSLTNLNFTQCYSNYPATVATALHFLPLPIDWDYVFAHADFMKNPTIYMAIISVGSLTNLNFTQCYSNYPATVATALHFLPLPIDWDYVFAHADFMKNPTIYMAIISVGIIYLILIIYARFQDNKHMSNFNIPVLLDNNNSNQYAYKITVQTGFRTGADTKSKVHFVLGGDNHTTNIRTFTNPYRQIFQRGGIDRFIITTPKSLGKLNYIHLWHDNTGFGSNASWFLKCIIVHDLQTNENFSFICQRWLAVEFDDGAIERLLPVANEIEKKNFENLLWNKMYENASDGHLWFSIFTRLNSTRFTRVQRCTCCFVLFFITMLFNILYYQQIDDLKTSNQNGFSLGPFYISFNQIIIGIIIELFSLFPSILLVQFFRRIRSKGDHRSYRQLMFPSWCLYIAFSLSFLFVGVSVLFILARGIELGDVKVKKWLTSTATGFFSSVCLTQPLQILGLTVFAMVFFSKNDHSAESLKVSNGKFVSTTDKSPPIRLQKHELINARHHRLKEIRFHSIINEFLSYGFFLCTIYLINYLNCNQNGFYEVNHLRKFFLRSSRTSYDYNQIKTVDECWSWLENSFVENLRAQKWYNDQPPRDLSGFLNDKTNRLIGWATMRQLRVKTELCAIHSKIKSVNLTCRNEYNFVNEERNSFLPGWKKNESTRNYSSSISNAFKYRLNSQLNTNVYEGEHETYNIGGYIYEFRGRLSEIRTNLSLLHQLNWIDHQTKAILIEISLYNPNIQMFISVNFLLEFLSTGGIFPTTRFQPLNIQTLTSLCDLLVIIIYTLFIIYFMIYQYQSMSRSKLLYFCQFWSWVNLGIIFCSWTAAGIYIRRYKEAKRIGEMFREISVVSWELSN</sequence>
<evidence type="ECO:0000256" key="4">
    <source>
        <dbReference type="ARBA" id="ARBA00022729"/>
    </source>
</evidence>
<comment type="caution">
    <text evidence="8">Lacks conserved residue(s) required for the propagation of feature annotation.</text>
</comment>
<feature type="transmembrane region" description="Helical" evidence="10">
    <location>
        <begin position="2505"/>
        <end position="2527"/>
    </location>
</feature>
<dbReference type="InterPro" id="IPR013122">
    <property type="entry name" value="PKD1_2_channel"/>
</dbReference>
<evidence type="ECO:0000256" key="1">
    <source>
        <dbReference type="ARBA" id="ARBA00004141"/>
    </source>
</evidence>
<dbReference type="SUPFAM" id="SSF101898">
    <property type="entry name" value="NHL repeat"/>
    <property type="match status" value="2"/>
</dbReference>
<protein>
    <recommendedName>
        <fullName evidence="11">PLAT domain-containing protein</fullName>
    </recommendedName>
</protein>
<keyword evidence="7 10" id="KW-0472">Membrane</keyword>